<evidence type="ECO:0000256" key="5">
    <source>
        <dbReference type="ARBA" id="ARBA00022840"/>
    </source>
</evidence>
<feature type="domain" description="Carbohydrate kinase PfkB" evidence="7">
    <location>
        <begin position="14"/>
        <end position="296"/>
    </location>
</feature>
<evidence type="ECO:0000313" key="8">
    <source>
        <dbReference type="EMBL" id="MDO1445605.1"/>
    </source>
</evidence>
<keyword evidence="2 6" id="KW-0808">Transferase</keyword>
<proteinExistence type="inferred from homology"/>
<dbReference type="EMBL" id="JAUKPO010000002">
    <property type="protein sequence ID" value="MDO1445605.1"/>
    <property type="molecule type" value="Genomic_DNA"/>
</dbReference>
<dbReference type="SUPFAM" id="SSF53613">
    <property type="entry name" value="Ribokinase-like"/>
    <property type="match status" value="1"/>
</dbReference>
<dbReference type="PANTHER" id="PTHR46566">
    <property type="entry name" value="1-PHOSPHOFRUCTOKINASE-RELATED"/>
    <property type="match status" value="1"/>
</dbReference>
<dbReference type="CDD" id="cd01164">
    <property type="entry name" value="FruK_PfkB_like"/>
    <property type="match status" value="1"/>
</dbReference>
<dbReference type="Proteomes" id="UP001168528">
    <property type="component" value="Unassembled WGS sequence"/>
</dbReference>
<dbReference type="InterPro" id="IPR029056">
    <property type="entry name" value="Ribokinase-like"/>
</dbReference>
<comment type="caution">
    <text evidence="8">The sequence shown here is derived from an EMBL/GenBank/DDBJ whole genome shotgun (WGS) entry which is preliminary data.</text>
</comment>
<evidence type="ECO:0000256" key="6">
    <source>
        <dbReference type="PIRNR" id="PIRNR000535"/>
    </source>
</evidence>
<reference evidence="8" key="1">
    <citation type="submission" date="2023-07" db="EMBL/GenBank/DDBJ databases">
        <title>The genome sequence of Rhodocytophaga aerolata KACC 12507.</title>
        <authorList>
            <person name="Zhang X."/>
        </authorList>
    </citation>
    <scope>NUCLEOTIDE SEQUENCE</scope>
    <source>
        <strain evidence="8">KACC 12507</strain>
    </source>
</reference>
<keyword evidence="3" id="KW-0547">Nucleotide-binding</keyword>
<protein>
    <submittedName>
        <fullName evidence="8">1-phosphofructokinase family hexose kinase</fullName>
    </submittedName>
</protein>
<evidence type="ECO:0000256" key="3">
    <source>
        <dbReference type="ARBA" id="ARBA00022741"/>
    </source>
</evidence>
<dbReference type="Gene3D" id="3.40.1190.20">
    <property type="match status" value="1"/>
</dbReference>
<dbReference type="PROSITE" id="PS00584">
    <property type="entry name" value="PFKB_KINASES_2"/>
    <property type="match status" value="1"/>
</dbReference>
<gene>
    <name evidence="8" type="ORF">Q0590_05060</name>
</gene>
<evidence type="ECO:0000313" key="9">
    <source>
        <dbReference type="Proteomes" id="UP001168528"/>
    </source>
</evidence>
<keyword evidence="4" id="KW-0418">Kinase</keyword>
<evidence type="ECO:0000259" key="7">
    <source>
        <dbReference type="Pfam" id="PF00294"/>
    </source>
</evidence>
<evidence type="ECO:0000256" key="2">
    <source>
        <dbReference type="ARBA" id="ARBA00022679"/>
    </source>
</evidence>
<dbReference type="PANTHER" id="PTHR46566:SF2">
    <property type="entry name" value="ATP-DEPENDENT 6-PHOSPHOFRUCTOKINASE ISOZYME 2"/>
    <property type="match status" value="1"/>
</dbReference>
<dbReference type="PIRSF" id="PIRSF000535">
    <property type="entry name" value="1PFK/6PFK/LacC"/>
    <property type="match status" value="1"/>
</dbReference>
<keyword evidence="5" id="KW-0067">ATP-binding</keyword>
<dbReference type="InterPro" id="IPR017583">
    <property type="entry name" value="Tagatose/fructose_Pkinase"/>
</dbReference>
<accession>A0ABT8R0I9</accession>
<dbReference type="InterPro" id="IPR002173">
    <property type="entry name" value="Carboh/pur_kinase_PfkB_CS"/>
</dbReference>
<dbReference type="NCBIfam" id="TIGR03168">
    <property type="entry name" value="1-PFK"/>
    <property type="match status" value="1"/>
</dbReference>
<name>A0ABT8R0I9_9BACT</name>
<dbReference type="InterPro" id="IPR011611">
    <property type="entry name" value="PfkB_dom"/>
</dbReference>
<dbReference type="Pfam" id="PF00294">
    <property type="entry name" value="PfkB"/>
    <property type="match status" value="1"/>
</dbReference>
<sequence length="316" mass="33688">MKSIVTITLNPAIDKSTSADHIVPEHKIRCAKPIFEAGGGGINVSRAIKKLEGDSLAIFPAGGPPGMLLQDILKKEGVKYQAIPVTQWTRENFIVVDSSTNSQYRFGMPGHELTEAEATACLDALRTITPKPAYIVASGSLPPGLSSDFFARIARVAKEVGARFVLDTSGEPLKLAANEGVYLLKPNLGELSKLAGVETIETEGVHKYARQIIDKGNCEVVAVSLGPGGAMLITKDLIDHVPAPTVRKRSTVGAGDSMVAGMVLSLGLERSLREMIRYGVACGTAATMNSGTELCKKADVEYLYEWICKFSAPVNS</sequence>
<dbReference type="RefSeq" id="WP_302036408.1">
    <property type="nucleotide sequence ID" value="NZ_JAUKPO010000002.1"/>
</dbReference>
<keyword evidence="9" id="KW-1185">Reference proteome</keyword>
<comment type="similarity">
    <text evidence="1">Belongs to the carbohydrate kinase PfkB family.</text>
</comment>
<organism evidence="8 9">
    <name type="scientific">Rhodocytophaga aerolata</name>
    <dbReference type="NCBI Taxonomy" id="455078"/>
    <lineage>
        <taxon>Bacteria</taxon>
        <taxon>Pseudomonadati</taxon>
        <taxon>Bacteroidota</taxon>
        <taxon>Cytophagia</taxon>
        <taxon>Cytophagales</taxon>
        <taxon>Rhodocytophagaceae</taxon>
        <taxon>Rhodocytophaga</taxon>
    </lineage>
</organism>
<evidence type="ECO:0000256" key="4">
    <source>
        <dbReference type="ARBA" id="ARBA00022777"/>
    </source>
</evidence>
<evidence type="ECO:0000256" key="1">
    <source>
        <dbReference type="ARBA" id="ARBA00010688"/>
    </source>
</evidence>